<dbReference type="InterPro" id="IPR025437">
    <property type="entry name" value="YfhE-like"/>
</dbReference>
<evidence type="ECO:0000313" key="2">
    <source>
        <dbReference type="Proteomes" id="UP001139179"/>
    </source>
</evidence>
<dbReference type="RefSeq" id="WP_251223161.1">
    <property type="nucleotide sequence ID" value="NZ_JAMBOL010000007.1"/>
</dbReference>
<dbReference type="Proteomes" id="UP001139179">
    <property type="component" value="Unassembled WGS sequence"/>
</dbReference>
<dbReference type="EMBL" id="JAMBOL010000007">
    <property type="protein sequence ID" value="MCM3714375.1"/>
    <property type="molecule type" value="Genomic_DNA"/>
</dbReference>
<sequence>MESKKKQVKEEYSTLKKAQEVNYASEFHAADEAMKQEKVRKQER</sequence>
<keyword evidence="2" id="KW-1185">Reference proteome</keyword>
<comment type="caution">
    <text evidence="1">The sequence shown here is derived from an EMBL/GenBank/DDBJ whole genome shotgun (WGS) entry which is preliminary data.</text>
</comment>
<reference evidence="1" key="1">
    <citation type="submission" date="2022-05" db="EMBL/GenBank/DDBJ databases">
        <title>Comparative Genomics of Spacecraft Associated Microbes.</title>
        <authorList>
            <person name="Tran M.T."/>
            <person name="Wright A."/>
            <person name="Seuylemezian A."/>
            <person name="Eisen J."/>
            <person name="Coil D."/>
        </authorList>
    </citation>
    <scope>NUCLEOTIDE SEQUENCE</scope>
    <source>
        <strain evidence="1">214.1.1</strain>
    </source>
</reference>
<gene>
    <name evidence="1" type="ORF">M3202_09780</name>
</gene>
<dbReference type="AlphaFoldDB" id="A0A9X2DQM5"/>
<dbReference type="Pfam" id="PF14152">
    <property type="entry name" value="YfhE"/>
    <property type="match status" value="1"/>
</dbReference>
<proteinExistence type="predicted"/>
<name>A0A9X2DQM5_9BACI</name>
<evidence type="ECO:0000313" key="1">
    <source>
        <dbReference type="EMBL" id="MCM3714375.1"/>
    </source>
</evidence>
<accession>A0A9X2DQM5</accession>
<organism evidence="1 2">
    <name type="scientific">Halalkalibacter oceani</name>
    <dbReference type="NCBI Taxonomy" id="1653776"/>
    <lineage>
        <taxon>Bacteria</taxon>
        <taxon>Bacillati</taxon>
        <taxon>Bacillota</taxon>
        <taxon>Bacilli</taxon>
        <taxon>Bacillales</taxon>
        <taxon>Bacillaceae</taxon>
        <taxon>Halalkalibacter</taxon>
    </lineage>
</organism>
<protein>
    <submittedName>
        <fullName evidence="1">YfhE family protein</fullName>
    </submittedName>
</protein>